<name>H8GZJ3_DEIGI</name>
<dbReference type="InterPro" id="IPR016181">
    <property type="entry name" value="Acyl_CoA_acyltransferase"/>
</dbReference>
<dbReference type="GO" id="GO:0016747">
    <property type="term" value="F:acyltransferase activity, transferring groups other than amino-acyl groups"/>
    <property type="evidence" value="ECO:0007669"/>
    <property type="project" value="InterPro"/>
</dbReference>
<dbReference type="PROSITE" id="PS51186">
    <property type="entry name" value="GNAT"/>
    <property type="match status" value="1"/>
</dbReference>
<dbReference type="InterPro" id="IPR000182">
    <property type="entry name" value="GNAT_dom"/>
</dbReference>
<keyword evidence="2" id="KW-0808">Transferase</keyword>
<dbReference type="Pfam" id="PF13302">
    <property type="entry name" value="Acetyltransf_3"/>
    <property type="match status" value="1"/>
</dbReference>
<dbReference type="EMBL" id="CP002191">
    <property type="protein sequence ID" value="AFD26231.1"/>
    <property type="molecule type" value="Genomic_DNA"/>
</dbReference>
<proteinExistence type="predicted"/>
<gene>
    <name evidence="2" type="ordered locus">DGo_CA2304</name>
</gene>
<dbReference type="Proteomes" id="UP000007575">
    <property type="component" value="Chromosome"/>
</dbReference>
<dbReference type="KEGG" id="dgo:DGo_CA2304"/>
<dbReference type="eggNOG" id="COG1670">
    <property type="taxonomic scope" value="Bacteria"/>
</dbReference>
<evidence type="ECO:0000259" key="1">
    <source>
        <dbReference type="PROSITE" id="PS51186"/>
    </source>
</evidence>
<dbReference type="STRING" id="745776.DGo_CA2304"/>
<organism evidence="2 3">
    <name type="scientific">Deinococcus gobiensis (strain DSM 21396 / JCM 16679 / CGMCC 1.7299 / I-0)</name>
    <dbReference type="NCBI Taxonomy" id="745776"/>
    <lineage>
        <taxon>Bacteria</taxon>
        <taxon>Thermotogati</taxon>
        <taxon>Deinococcota</taxon>
        <taxon>Deinococci</taxon>
        <taxon>Deinococcales</taxon>
        <taxon>Deinococcaceae</taxon>
        <taxon>Deinococcus</taxon>
    </lineage>
</organism>
<dbReference type="PATRIC" id="fig|745776.4.peg.2364"/>
<reference evidence="2 3" key="1">
    <citation type="journal article" date="2012" name="PLoS ONE">
        <title>Genome sequence and transcriptome analysis of the radioresistant bacterium Deinococcus gobiensis: insights into the extreme environmental adaptations.</title>
        <authorList>
            <person name="Yuan M."/>
            <person name="Chen M."/>
            <person name="Zhang W."/>
            <person name="Lu W."/>
            <person name="Wang J."/>
            <person name="Yang M."/>
            <person name="Zhao P."/>
            <person name="Tang R."/>
            <person name="Li X."/>
            <person name="Hao Y."/>
            <person name="Zhou Z."/>
            <person name="Zhan Y."/>
            <person name="Yu H."/>
            <person name="Teng C."/>
            <person name="Yan Y."/>
            <person name="Ping S."/>
            <person name="Wang Y."/>
            <person name="Lin M."/>
        </authorList>
    </citation>
    <scope>NUCLEOTIDE SEQUENCE [LARGE SCALE GENOMIC DNA]</scope>
    <source>
        <strain evidence="2 3">I-0</strain>
    </source>
</reference>
<sequence>MLPPMPVLNTPRLRLLPLSREMIERRLERAEFMLDDQGPEGEWTVHFGPEWPGDALAIFPALLRELTTSGRAEAATTFVAVGRGDGEVIGQLGAKGEPDAAGDLEIGYGFGPESWGQGYATEAVAALCDFLRGMDGVRRLTAQTATGNAASGRVLEKTGFVRVGTGWTADDGDLILWAWGPQ</sequence>
<evidence type="ECO:0000313" key="2">
    <source>
        <dbReference type="EMBL" id="AFD26231.1"/>
    </source>
</evidence>
<dbReference type="PANTHER" id="PTHR43792:SF13">
    <property type="entry name" value="ACETYLTRANSFERASE"/>
    <property type="match status" value="1"/>
</dbReference>
<keyword evidence="3" id="KW-1185">Reference proteome</keyword>
<dbReference type="Gene3D" id="3.40.630.30">
    <property type="match status" value="1"/>
</dbReference>
<dbReference type="PANTHER" id="PTHR43792">
    <property type="entry name" value="GNAT FAMILY, PUTATIVE (AFU_ORTHOLOGUE AFUA_3G00765)-RELATED-RELATED"/>
    <property type="match status" value="1"/>
</dbReference>
<protein>
    <submittedName>
        <fullName evidence="2">GCN5-related N-acetyltransferase</fullName>
    </submittedName>
</protein>
<accession>H8GZJ3</accession>
<dbReference type="AlphaFoldDB" id="H8GZJ3"/>
<dbReference type="InterPro" id="IPR051531">
    <property type="entry name" value="N-acetyltransferase"/>
</dbReference>
<dbReference type="SUPFAM" id="SSF55729">
    <property type="entry name" value="Acyl-CoA N-acyltransferases (Nat)"/>
    <property type="match status" value="1"/>
</dbReference>
<evidence type="ECO:0000313" key="3">
    <source>
        <dbReference type="Proteomes" id="UP000007575"/>
    </source>
</evidence>
<feature type="domain" description="N-acetyltransferase" evidence="1">
    <location>
        <begin position="17"/>
        <end position="181"/>
    </location>
</feature>
<dbReference type="HOGENOM" id="CLU_013985_28_0_0"/>